<keyword evidence="3 6" id="KW-1133">Transmembrane helix</keyword>
<dbReference type="PANTHER" id="PTHR22950:SF649">
    <property type="entry name" value="ACID TRANSPORTER, PUTATIVE-RELATED"/>
    <property type="match status" value="1"/>
</dbReference>
<dbReference type="Pfam" id="PF01490">
    <property type="entry name" value="Aa_trans"/>
    <property type="match status" value="1"/>
</dbReference>
<keyword evidence="4 6" id="KW-0472">Membrane</keyword>
<dbReference type="Proteomes" id="UP000051952">
    <property type="component" value="Unassembled WGS sequence"/>
</dbReference>
<protein>
    <submittedName>
        <fullName evidence="8">Amino acid permease-like protein, putative</fullName>
    </submittedName>
</protein>
<dbReference type="VEuPathDB" id="TriTrypDB:BSAL_58405"/>
<feature type="transmembrane region" description="Helical" evidence="6">
    <location>
        <begin position="41"/>
        <end position="65"/>
    </location>
</feature>
<evidence type="ECO:0000256" key="4">
    <source>
        <dbReference type="ARBA" id="ARBA00023136"/>
    </source>
</evidence>
<evidence type="ECO:0000313" key="9">
    <source>
        <dbReference type="Proteomes" id="UP000051952"/>
    </source>
</evidence>
<name>A0A0S4IV32_BODSA</name>
<evidence type="ECO:0000256" key="1">
    <source>
        <dbReference type="ARBA" id="ARBA00004141"/>
    </source>
</evidence>
<feature type="transmembrane region" description="Helical" evidence="6">
    <location>
        <begin position="465"/>
        <end position="486"/>
    </location>
</feature>
<reference evidence="9" key="1">
    <citation type="submission" date="2015-09" db="EMBL/GenBank/DDBJ databases">
        <authorList>
            <consortium name="Pathogen Informatics"/>
        </authorList>
    </citation>
    <scope>NUCLEOTIDE SEQUENCE [LARGE SCALE GENOMIC DNA]</scope>
    <source>
        <strain evidence="9">Lake Konstanz</strain>
    </source>
</reference>
<dbReference type="PANTHER" id="PTHR22950">
    <property type="entry name" value="AMINO ACID TRANSPORTER"/>
    <property type="match status" value="1"/>
</dbReference>
<feature type="transmembrane region" description="Helical" evidence="6">
    <location>
        <begin position="233"/>
        <end position="254"/>
    </location>
</feature>
<accession>A0A0S4IV32</accession>
<feature type="transmembrane region" description="Helical" evidence="6">
    <location>
        <begin position="142"/>
        <end position="160"/>
    </location>
</feature>
<dbReference type="OMA" id="ETVRWIL"/>
<feature type="transmembrane region" description="Helical" evidence="6">
    <location>
        <begin position="172"/>
        <end position="190"/>
    </location>
</feature>
<dbReference type="EMBL" id="CYKH01000232">
    <property type="protein sequence ID" value="CUF03719.1"/>
    <property type="molecule type" value="Genomic_DNA"/>
</dbReference>
<evidence type="ECO:0000256" key="6">
    <source>
        <dbReference type="SAM" id="Phobius"/>
    </source>
</evidence>
<keyword evidence="9" id="KW-1185">Reference proteome</keyword>
<feature type="transmembrane region" description="Helical" evidence="6">
    <location>
        <begin position="85"/>
        <end position="104"/>
    </location>
</feature>
<feature type="transmembrane region" description="Helical" evidence="6">
    <location>
        <begin position="313"/>
        <end position="333"/>
    </location>
</feature>
<dbReference type="OrthoDB" id="28208at2759"/>
<feature type="transmembrane region" description="Helical" evidence="6">
    <location>
        <begin position="399"/>
        <end position="418"/>
    </location>
</feature>
<dbReference type="AlphaFoldDB" id="A0A0S4IV32"/>
<evidence type="ECO:0000256" key="5">
    <source>
        <dbReference type="SAM" id="MobiDB-lite"/>
    </source>
</evidence>
<evidence type="ECO:0000259" key="7">
    <source>
        <dbReference type="Pfam" id="PF01490"/>
    </source>
</evidence>
<dbReference type="GO" id="GO:0016020">
    <property type="term" value="C:membrane"/>
    <property type="evidence" value="ECO:0007669"/>
    <property type="project" value="UniProtKB-SubCell"/>
</dbReference>
<keyword evidence="2 6" id="KW-0812">Transmembrane</keyword>
<feature type="region of interest" description="Disordered" evidence="5">
    <location>
        <begin position="368"/>
        <end position="393"/>
    </location>
</feature>
<dbReference type="GO" id="GO:0015179">
    <property type="term" value="F:L-amino acid transmembrane transporter activity"/>
    <property type="evidence" value="ECO:0007669"/>
    <property type="project" value="TreeGrafter"/>
</dbReference>
<comment type="subcellular location">
    <subcellularLocation>
        <location evidence="1">Membrane</location>
        <topology evidence="1">Multi-pass membrane protein</topology>
    </subcellularLocation>
</comment>
<proteinExistence type="predicted"/>
<evidence type="ECO:0000256" key="2">
    <source>
        <dbReference type="ARBA" id="ARBA00022692"/>
    </source>
</evidence>
<evidence type="ECO:0000256" key="3">
    <source>
        <dbReference type="ARBA" id="ARBA00022989"/>
    </source>
</evidence>
<evidence type="ECO:0000313" key="8">
    <source>
        <dbReference type="EMBL" id="CUF03719.1"/>
    </source>
</evidence>
<feature type="transmembrane region" description="Helical" evidence="6">
    <location>
        <begin position="12"/>
        <end position="35"/>
    </location>
</feature>
<organism evidence="8 9">
    <name type="scientific">Bodo saltans</name>
    <name type="common">Flagellated protozoan</name>
    <dbReference type="NCBI Taxonomy" id="75058"/>
    <lineage>
        <taxon>Eukaryota</taxon>
        <taxon>Discoba</taxon>
        <taxon>Euglenozoa</taxon>
        <taxon>Kinetoplastea</taxon>
        <taxon>Metakinetoplastina</taxon>
        <taxon>Eubodonida</taxon>
        <taxon>Bodonidae</taxon>
        <taxon>Bodo</taxon>
    </lineage>
</organism>
<sequence>MVILSPGPINGAALNLAVGVFGVSILAMPSAFLGVGVVGGIAIITGVGILTVVSIYFLSVAMEALSLYSYEGLSRRLLGPWSVRAARWMLFMFNFGDCVSYLIAGGRLLEPLHALIARSLAGTSSSAAQWLAAKMLGVEDPALLWTVAYWVLVLLPLSFVRRVTVLERLSGLAVCALLYIVGAVVYRYWVPLEGGLKIAPVFSDPVPLLDALAASINGIAEDRAALASRVVRGFLSVPVIMFAFDCQALIFQLYTSLEQPHRSVDSMLKVTTRAIGAAWAVYITIGVFGYLTLGDATPDNILRAYDASQDPVFAAAYAMFLVPATVAFALVLFPVRDVVFEMLEDSGWVSPSVRVRYSAQHDHFIPNKIDQMSPTTEDSQDTEDRPMMPDPTVADDRRIHRAVSGTLSFLCLAVAIIAPRLDVVFALLGGMCSSGLCFVFPAAFRLRLGYEAKIPITDGSGTQRIAWSMVLVGVFAAVYGTAAGILEATRQ</sequence>
<feature type="domain" description="Amino acid transporter transmembrane" evidence="7">
    <location>
        <begin position="12"/>
        <end position="485"/>
    </location>
</feature>
<gene>
    <name evidence="8" type="ORF">BSAL_58405</name>
</gene>
<feature type="transmembrane region" description="Helical" evidence="6">
    <location>
        <begin position="424"/>
        <end position="444"/>
    </location>
</feature>
<dbReference type="GO" id="GO:0005737">
    <property type="term" value="C:cytoplasm"/>
    <property type="evidence" value="ECO:0007669"/>
    <property type="project" value="TreeGrafter"/>
</dbReference>
<feature type="transmembrane region" description="Helical" evidence="6">
    <location>
        <begin position="274"/>
        <end position="293"/>
    </location>
</feature>
<dbReference type="InterPro" id="IPR013057">
    <property type="entry name" value="AA_transpt_TM"/>
</dbReference>